<feature type="compositionally biased region" description="Polar residues" evidence="12">
    <location>
        <begin position="478"/>
        <end position="487"/>
    </location>
</feature>
<evidence type="ECO:0000256" key="9">
    <source>
        <dbReference type="ARBA" id="ARBA00023175"/>
    </source>
</evidence>
<evidence type="ECO:0000256" key="2">
    <source>
        <dbReference type="ARBA" id="ARBA00006831"/>
    </source>
</evidence>
<keyword evidence="6 11" id="KW-0547">Nucleotide-binding</keyword>
<dbReference type="GO" id="GO:0005874">
    <property type="term" value="C:microtubule"/>
    <property type="evidence" value="ECO:0007669"/>
    <property type="project" value="UniProtKB-KW"/>
</dbReference>
<dbReference type="GO" id="GO:0005524">
    <property type="term" value="F:ATP binding"/>
    <property type="evidence" value="ECO:0007669"/>
    <property type="project" value="UniProtKB-KW"/>
</dbReference>
<keyword evidence="7 11" id="KW-0067">ATP-binding</keyword>
<keyword evidence="9 11" id="KW-0505">Motor protein</keyword>
<dbReference type="Pfam" id="PF05783">
    <property type="entry name" value="DLIC"/>
    <property type="match status" value="1"/>
</dbReference>
<evidence type="ECO:0000256" key="11">
    <source>
        <dbReference type="RuleBase" id="RU366047"/>
    </source>
</evidence>
<evidence type="ECO:0000256" key="7">
    <source>
        <dbReference type="ARBA" id="ARBA00022840"/>
    </source>
</evidence>
<keyword evidence="3 11" id="KW-0813">Transport</keyword>
<dbReference type="GO" id="GO:0005868">
    <property type="term" value="C:cytoplasmic dynein complex"/>
    <property type="evidence" value="ECO:0007669"/>
    <property type="project" value="UniProtKB-UniRule"/>
</dbReference>
<dbReference type="EMBL" id="VIIS01000921">
    <property type="protein sequence ID" value="KAF0303728.1"/>
    <property type="molecule type" value="Genomic_DNA"/>
</dbReference>
<comment type="function">
    <text evidence="11">Acts as one of several non-catalytic accessory components of the cytoplasmic dynein 1 complex that are thought to be involved in linking dynein to cargos and to adapter proteins that regulate dynein function. Cytoplasmic dynein 1 acts as a motor for the intracellular retrograde motility of vesicles and organelles along microtubules. May play a role in binding dynein to membranous organelles or chromosomes.</text>
</comment>
<dbReference type="InterPro" id="IPR027417">
    <property type="entry name" value="P-loop_NTPase"/>
</dbReference>
<comment type="similarity">
    <text evidence="2 11">Belongs to the dynein light intermediate chain family.</text>
</comment>
<dbReference type="Proteomes" id="UP000440578">
    <property type="component" value="Unassembled WGS sequence"/>
</dbReference>
<feature type="compositionally biased region" description="Polar residues" evidence="12">
    <location>
        <begin position="401"/>
        <end position="411"/>
    </location>
</feature>
<feature type="compositionally biased region" description="Polar residues" evidence="12">
    <location>
        <begin position="450"/>
        <end position="461"/>
    </location>
</feature>
<protein>
    <recommendedName>
        <fullName evidence="11">Dynein light intermediate chain</fullName>
    </recommendedName>
</protein>
<keyword evidence="10 11" id="KW-0206">Cytoskeleton</keyword>
<comment type="caution">
    <text evidence="13">The sequence shown here is derived from an EMBL/GenBank/DDBJ whole genome shotgun (WGS) entry which is preliminary data.</text>
</comment>
<evidence type="ECO:0000313" key="13">
    <source>
        <dbReference type="EMBL" id="KAF0303728.1"/>
    </source>
</evidence>
<dbReference type="SUPFAM" id="SSF52540">
    <property type="entry name" value="P-loop containing nucleoside triphosphate hydrolases"/>
    <property type="match status" value="1"/>
</dbReference>
<evidence type="ECO:0000256" key="4">
    <source>
        <dbReference type="ARBA" id="ARBA00022490"/>
    </source>
</evidence>
<organism evidence="13 14">
    <name type="scientific">Amphibalanus amphitrite</name>
    <name type="common">Striped barnacle</name>
    <name type="synonym">Balanus amphitrite</name>
    <dbReference type="NCBI Taxonomy" id="1232801"/>
    <lineage>
        <taxon>Eukaryota</taxon>
        <taxon>Metazoa</taxon>
        <taxon>Ecdysozoa</taxon>
        <taxon>Arthropoda</taxon>
        <taxon>Crustacea</taxon>
        <taxon>Multicrustacea</taxon>
        <taxon>Cirripedia</taxon>
        <taxon>Thoracica</taxon>
        <taxon>Thoracicalcarea</taxon>
        <taxon>Balanomorpha</taxon>
        <taxon>Balanoidea</taxon>
        <taxon>Balanidae</taxon>
        <taxon>Amphibalaninae</taxon>
        <taxon>Amphibalanus</taxon>
    </lineage>
</organism>
<evidence type="ECO:0000256" key="8">
    <source>
        <dbReference type="ARBA" id="ARBA00023017"/>
    </source>
</evidence>
<dbReference type="GO" id="GO:0000226">
    <property type="term" value="P:microtubule cytoskeleton organization"/>
    <property type="evidence" value="ECO:0007669"/>
    <property type="project" value="TreeGrafter"/>
</dbReference>
<comment type="subunit">
    <text evidence="11">Homodimer. The cytoplasmic dynein 1 complex consists of two catalytic heavy chains (HCs) and a number of non-catalytic subunits presented by intermediate chains (ICs).</text>
</comment>
<feature type="region of interest" description="Disordered" evidence="12">
    <location>
        <begin position="360"/>
        <end position="423"/>
    </location>
</feature>
<dbReference type="OrthoDB" id="27603at2759"/>
<dbReference type="GO" id="GO:0007018">
    <property type="term" value="P:microtubule-based movement"/>
    <property type="evidence" value="ECO:0007669"/>
    <property type="project" value="InterPro"/>
</dbReference>
<evidence type="ECO:0000313" key="14">
    <source>
        <dbReference type="Proteomes" id="UP000440578"/>
    </source>
</evidence>
<evidence type="ECO:0000256" key="12">
    <source>
        <dbReference type="SAM" id="MobiDB-lite"/>
    </source>
</evidence>
<feature type="region of interest" description="Disordered" evidence="12">
    <location>
        <begin position="442"/>
        <end position="495"/>
    </location>
</feature>
<keyword evidence="8 11" id="KW-0243">Dynein</keyword>
<accession>A0A6A4WNP0</accession>
<dbReference type="InterPro" id="IPR022780">
    <property type="entry name" value="Dynein_light_int_chain"/>
</dbReference>
<feature type="region of interest" description="Disordered" evidence="12">
    <location>
        <begin position="1"/>
        <end position="25"/>
    </location>
</feature>
<comment type="subcellular location">
    <subcellularLocation>
        <location evidence="1 11">Cytoplasm</location>
        <location evidence="1 11">Cytoskeleton</location>
    </subcellularLocation>
</comment>
<reference evidence="13 14" key="1">
    <citation type="submission" date="2019-07" db="EMBL/GenBank/DDBJ databases">
        <title>Draft genome assembly of a fouling barnacle, Amphibalanus amphitrite (Darwin, 1854): The first reference genome for Thecostraca.</title>
        <authorList>
            <person name="Kim W."/>
        </authorList>
    </citation>
    <scope>NUCLEOTIDE SEQUENCE [LARGE SCALE GENOMIC DNA]</scope>
    <source>
        <strain evidence="13">SNU_AA5</strain>
        <tissue evidence="13">Soma without cirri and trophi</tissue>
    </source>
</reference>
<name>A0A6A4WNP0_AMPAM</name>
<feature type="compositionally biased region" description="Low complexity" evidence="12">
    <location>
        <begin position="360"/>
        <end position="374"/>
    </location>
</feature>
<dbReference type="GO" id="GO:0005813">
    <property type="term" value="C:centrosome"/>
    <property type="evidence" value="ECO:0007669"/>
    <property type="project" value="TreeGrafter"/>
</dbReference>
<evidence type="ECO:0000256" key="3">
    <source>
        <dbReference type="ARBA" id="ARBA00022448"/>
    </source>
</evidence>
<evidence type="ECO:0000256" key="10">
    <source>
        <dbReference type="ARBA" id="ARBA00023212"/>
    </source>
</evidence>
<keyword evidence="14" id="KW-1185">Reference proteome</keyword>
<dbReference type="AlphaFoldDB" id="A0A6A4WNP0"/>
<keyword evidence="5 11" id="KW-0493">Microtubule</keyword>
<dbReference type="GO" id="GO:0045504">
    <property type="term" value="F:dynein heavy chain binding"/>
    <property type="evidence" value="ECO:0007669"/>
    <property type="project" value="TreeGrafter"/>
</dbReference>
<gene>
    <name evidence="13" type="primary">Dync1li2</name>
    <name evidence="13" type="ORF">FJT64_024376</name>
</gene>
<dbReference type="PANTHER" id="PTHR12688:SF0">
    <property type="entry name" value="DYNEIN LIGHT INTERMEDIATE CHAIN"/>
    <property type="match status" value="1"/>
</dbReference>
<dbReference type="PANTHER" id="PTHR12688">
    <property type="entry name" value="DYNEIN LIGHT INTERMEDIATE CHAIN"/>
    <property type="match status" value="1"/>
</dbReference>
<evidence type="ECO:0000256" key="5">
    <source>
        <dbReference type="ARBA" id="ARBA00022701"/>
    </source>
</evidence>
<keyword evidence="4 11" id="KW-0963">Cytoplasm</keyword>
<evidence type="ECO:0000256" key="6">
    <source>
        <dbReference type="ARBA" id="ARBA00022741"/>
    </source>
</evidence>
<dbReference type="Gene3D" id="3.40.50.300">
    <property type="entry name" value="P-loop containing nucleotide triphosphate hydrolases"/>
    <property type="match status" value="1"/>
</dbReference>
<sequence length="495" mass="54298">MDSSKSFRDENGSDGGEGKKTDNKEGIWSSILTEVVSAESTKLPADKQVVVLGNNQTGKTTLVAKLQGNEDPKKGSGLEYAHILVRDEYRDATTRLSVWMLDGDPAHAHLLQYALGPEAVGNTALMLTVAMTTPWDILDQLHAWAGVIQDHLDQLNLSADLVRERQHKVQRRWQEYIEPGDELEAASPAKRLSQHLGEEDGEVLLPLGENTLTRNLGMDVIVVVTKTDYMATLETDHDYKDEHFDFIQQYVRKFCLQYGAALFYTSVKEDKNCDLLYKYLTHRIYGFPFRTPALVVEKDAVFIPAGWDNDKKISILYENMQSIHPEAYYTDVISRPAIKKTLVRDTELQAEEEQTFLARQQQQLLSSGGASPGPAGAPRPDTPSRLSTSGVQKTPERRGTASPSIANNSSVGKKLDPTKPGAGVTSEGVLANFFNSLLNKKAGSPGGLNKSGTDSADTSLVRSDAAAELDRLTRTKKTSTPLKSADTSGAPDTDC</sequence>
<proteinExistence type="inferred from homology"/>
<dbReference type="InterPro" id="IPR008467">
    <property type="entry name" value="Dynein1_light_intermed_chain"/>
</dbReference>
<evidence type="ECO:0000256" key="1">
    <source>
        <dbReference type="ARBA" id="ARBA00004245"/>
    </source>
</evidence>